<proteinExistence type="predicted"/>
<keyword evidence="2" id="KW-1185">Reference proteome</keyword>
<name>A0ABM7T4K4_9CLOT</name>
<protein>
    <submittedName>
        <fullName evidence="1">Uncharacterized protein</fullName>
    </submittedName>
</protein>
<dbReference type="RefSeq" id="WP_224033292.1">
    <property type="nucleotide sequence ID" value="NZ_AP024849.1"/>
</dbReference>
<dbReference type="Proteomes" id="UP000824633">
    <property type="component" value="Chromosome"/>
</dbReference>
<evidence type="ECO:0000313" key="2">
    <source>
        <dbReference type="Proteomes" id="UP000824633"/>
    </source>
</evidence>
<evidence type="ECO:0000313" key="1">
    <source>
        <dbReference type="EMBL" id="BCZ46894.1"/>
    </source>
</evidence>
<accession>A0ABM7T4K4</accession>
<dbReference type="EMBL" id="AP024849">
    <property type="protein sequence ID" value="BCZ46894.1"/>
    <property type="molecule type" value="Genomic_DNA"/>
</dbReference>
<sequence>MKKSIVIIKKNSFIYNEEEYDFDKVNEINNLLKSNIKIVILEEELYVKQFESELKRSKMYDFIEYKINNDFPQNGDILYNFEKSNNSIFIYYIKGAKRIEKISERAKNIEVKPIQIIVKEVMMKILKNNIFNCKVLIKFNEHYYYISFKGGLFYYNYIEKDKEIVLDKIVQNNDFGEMYVDTSLGDLALTNKFNIIKINIGELINEKIYEKQRFHSRKIL</sequence>
<organism evidence="1 2">
    <name type="scientific">Clostridium gelidum</name>
    <dbReference type="NCBI Taxonomy" id="704125"/>
    <lineage>
        <taxon>Bacteria</taxon>
        <taxon>Bacillati</taxon>
        <taxon>Bacillota</taxon>
        <taxon>Clostridia</taxon>
        <taxon>Eubacteriales</taxon>
        <taxon>Clostridiaceae</taxon>
        <taxon>Clostridium</taxon>
    </lineage>
</organism>
<reference evidence="2" key="1">
    <citation type="submission" date="2021-07" db="EMBL/GenBank/DDBJ databases">
        <title>Complete genome sequencing of a Clostridium isolate.</title>
        <authorList>
            <person name="Ueki A."/>
            <person name="Tonouchi A."/>
        </authorList>
    </citation>
    <scope>NUCLEOTIDE SEQUENCE [LARGE SCALE GENOMIC DNA]</scope>
    <source>
        <strain evidence="2">C5S11</strain>
    </source>
</reference>
<gene>
    <name evidence="1" type="ORF">psyc5s11_29610</name>
</gene>